<dbReference type="InterPro" id="IPR030386">
    <property type="entry name" value="G_GB1_RHD3_dom"/>
</dbReference>
<evidence type="ECO:0000256" key="3">
    <source>
        <dbReference type="PROSITE-ProRule" id="PRU01052"/>
    </source>
</evidence>
<dbReference type="InterPro" id="IPR015894">
    <property type="entry name" value="Guanylate-bd_N"/>
</dbReference>
<feature type="compositionally biased region" description="Basic and acidic residues" evidence="4">
    <location>
        <begin position="465"/>
        <end position="485"/>
    </location>
</feature>
<dbReference type="GO" id="GO:0003924">
    <property type="term" value="F:GTPase activity"/>
    <property type="evidence" value="ECO:0007669"/>
    <property type="project" value="InterPro"/>
</dbReference>
<dbReference type="Gene3D" id="3.40.50.300">
    <property type="entry name" value="P-loop containing nucleotide triphosphate hydrolases"/>
    <property type="match status" value="1"/>
</dbReference>
<dbReference type="InterPro" id="IPR000219">
    <property type="entry name" value="DH_dom"/>
</dbReference>
<dbReference type="EMBL" id="LR786378">
    <property type="protein sequence ID" value="CAB3260444.1"/>
    <property type="molecule type" value="mRNA"/>
</dbReference>
<dbReference type="InterPro" id="IPR027417">
    <property type="entry name" value="P-loop_NTPase"/>
</dbReference>
<evidence type="ECO:0000259" key="5">
    <source>
        <dbReference type="PROSITE" id="PS50010"/>
    </source>
</evidence>
<proteinExistence type="evidence at transcript level"/>
<keyword evidence="2" id="KW-0342">GTP-binding</keyword>
<evidence type="ECO:0000259" key="6">
    <source>
        <dbReference type="PROSITE" id="PS51715"/>
    </source>
</evidence>
<comment type="similarity">
    <text evidence="3">Belongs to the TRAFAC class dynamin-like GTPase superfamily. GB1/RHD3 GTPase family.</text>
</comment>
<evidence type="ECO:0000313" key="7">
    <source>
        <dbReference type="EMBL" id="CAB3260444.1"/>
    </source>
</evidence>
<evidence type="ECO:0000256" key="4">
    <source>
        <dbReference type="SAM" id="MobiDB-lite"/>
    </source>
</evidence>
<accession>A0A6F9DGS8</accession>
<dbReference type="Pfam" id="PF02263">
    <property type="entry name" value="GBP"/>
    <property type="match status" value="1"/>
</dbReference>
<dbReference type="SUPFAM" id="SSF52540">
    <property type="entry name" value="P-loop containing nucleoside triphosphate hydrolases"/>
    <property type="match status" value="1"/>
</dbReference>
<feature type="domain" description="DH" evidence="5">
    <location>
        <begin position="269"/>
        <end position="477"/>
    </location>
</feature>
<dbReference type="GO" id="GO:0005085">
    <property type="term" value="F:guanyl-nucleotide exchange factor activity"/>
    <property type="evidence" value="ECO:0007669"/>
    <property type="project" value="InterPro"/>
</dbReference>
<feature type="domain" description="GB1/RHD3-type G" evidence="6">
    <location>
        <begin position="1"/>
        <end position="124"/>
    </location>
</feature>
<feature type="region of interest" description="Disordered" evidence="4">
    <location>
        <begin position="465"/>
        <end position="505"/>
    </location>
</feature>
<protein>
    <submittedName>
        <fullName evidence="7">Uncharacterized protein LOC100175442</fullName>
    </submittedName>
</protein>
<dbReference type="PANTHER" id="PTHR10751">
    <property type="entry name" value="GUANYLATE BINDING PROTEIN"/>
    <property type="match status" value="1"/>
</dbReference>
<feature type="compositionally biased region" description="Polar residues" evidence="4">
    <location>
        <begin position="489"/>
        <end position="505"/>
    </location>
</feature>
<dbReference type="PROSITE" id="PS50010">
    <property type="entry name" value="DH_2"/>
    <property type="match status" value="1"/>
</dbReference>
<dbReference type="AlphaFoldDB" id="A0A6F9DGS8"/>
<reference evidence="7" key="1">
    <citation type="submission" date="2020-04" db="EMBL/GenBank/DDBJ databases">
        <authorList>
            <person name="Neveu A P."/>
        </authorList>
    </citation>
    <scope>NUCLEOTIDE SEQUENCE</scope>
    <source>
        <tissue evidence="7">Whole embryo</tissue>
    </source>
</reference>
<dbReference type="GO" id="GO:0005525">
    <property type="term" value="F:GTP binding"/>
    <property type="evidence" value="ECO:0007669"/>
    <property type="project" value="UniProtKB-KW"/>
</dbReference>
<name>A0A6F9DGS8_9ASCI</name>
<keyword evidence="1" id="KW-0547">Nucleotide-binding</keyword>
<evidence type="ECO:0000256" key="2">
    <source>
        <dbReference type="ARBA" id="ARBA00023134"/>
    </source>
</evidence>
<evidence type="ECO:0000256" key="1">
    <source>
        <dbReference type="ARBA" id="ARBA00022741"/>
    </source>
</evidence>
<feature type="region of interest" description="Disordered" evidence="4">
    <location>
        <begin position="379"/>
        <end position="405"/>
    </location>
</feature>
<sequence length="505" mass="59219">MRSAFHEMMHVQAVFESKGGARRNTEGIWILDKPIMVDTSEGKVGVYLMDTQGMFSSQTTMKECSQIFAIATLMSSHLIFNVMRQIQAKDLENVDFWTQYAKDLNLQSDDQTFQNLLFLIRDFDCCDYGFGIQAGERYLQEELKESDDKTATVNENIRNIRNVFSSVKAFAVPAPPNRCDFEDRLVHNQTNFTIGGYFVRQVKGLFEYLLESISPLTINGNPMSGERLYDYVLKCSANLLSDKVPELFPLSEPVFKFHLDKLVKQERAKYKKIIKKAMDTDECSVSDLYKYHNDQLLEALGRFDKVVKLSDNLILDYRRRLESDIADTYEVLSSYFTQKLEQKDSESRREEEAKIAKMREGQLSEMIKRQEEKIRETATKHARDAEEMKKRLEEQEKRFQEAEETRKKEVEEASRLLEENQRLHKEAEIFRKMEAAEAKARYEEQKQLMQRMADDNLKQAREARNNFQKMKERFKEEEELLKSDPKNTCPKSSNNQEMTKQCSRK</sequence>
<organism evidence="7">
    <name type="scientific">Phallusia mammillata</name>
    <dbReference type="NCBI Taxonomy" id="59560"/>
    <lineage>
        <taxon>Eukaryota</taxon>
        <taxon>Metazoa</taxon>
        <taxon>Chordata</taxon>
        <taxon>Tunicata</taxon>
        <taxon>Ascidiacea</taxon>
        <taxon>Phlebobranchia</taxon>
        <taxon>Ascidiidae</taxon>
        <taxon>Phallusia</taxon>
    </lineage>
</organism>
<gene>
    <name evidence="7" type="primary">LOC100175442</name>
</gene>
<dbReference type="PROSITE" id="PS51715">
    <property type="entry name" value="G_GB1_RHD3"/>
    <property type="match status" value="1"/>
</dbReference>